<dbReference type="Pfam" id="PF17863">
    <property type="entry name" value="AAA_lid_2"/>
    <property type="match status" value="1"/>
</dbReference>
<dbReference type="OrthoDB" id="9775079at2"/>
<dbReference type="Gene3D" id="3.40.50.410">
    <property type="entry name" value="von Willebrand factor, type A domain"/>
    <property type="match status" value="1"/>
</dbReference>
<comment type="caution">
    <text evidence="4">The sequence shown here is derived from an EMBL/GenBank/DDBJ whole genome shotgun (WGS) entry which is preliminary data.</text>
</comment>
<dbReference type="SUPFAM" id="SSF52540">
    <property type="entry name" value="P-loop containing nucleoside triphosphate hydrolases"/>
    <property type="match status" value="1"/>
</dbReference>
<dbReference type="STRING" id="1666912.Ga0058931_2014"/>
<accession>A0A0P7WNX5</accession>
<dbReference type="Gene3D" id="1.10.8.80">
    <property type="entry name" value="Magnesium chelatase subunit I, C-Terminal domain"/>
    <property type="match status" value="1"/>
</dbReference>
<evidence type="ECO:0000313" key="5">
    <source>
        <dbReference type="Proteomes" id="UP000050413"/>
    </source>
</evidence>
<organism evidence="4 5">
    <name type="scientific">Roseibaca calidilacus</name>
    <dbReference type="NCBI Taxonomy" id="1666912"/>
    <lineage>
        <taxon>Bacteria</taxon>
        <taxon>Pseudomonadati</taxon>
        <taxon>Pseudomonadota</taxon>
        <taxon>Alphaproteobacteria</taxon>
        <taxon>Rhodobacterales</taxon>
        <taxon>Paracoccaceae</taxon>
        <taxon>Roseinatronobacter</taxon>
    </lineage>
</organism>
<reference evidence="4 5" key="1">
    <citation type="submission" date="2015-09" db="EMBL/GenBank/DDBJ databases">
        <title>Identification and resolution of microdiversity through metagenomic sequencing of parallel consortia.</title>
        <authorList>
            <person name="Nelson W.C."/>
            <person name="Romine M.F."/>
            <person name="Lindemann S.R."/>
        </authorList>
    </citation>
    <scope>NUCLEOTIDE SEQUENCE [LARGE SCALE GENOMIC DNA]</scope>
    <source>
        <strain evidence="4">HL-91</strain>
    </source>
</reference>
<proteinExistence type="predicted"/>
<dbReference type="InterPro" id="IPR002035">
    <property type="entry name" value="VWF_A"/>
</dbReference>
<evidence type="ECO:0000313" key="6">
    <source>
        <dbReference type="Proteomes" id="UP000182045"/>
    </source>
</evidence>
<dbReference type="Proteomes" id="UP000182045">
    <property type="component" value="Unassembled WGS sequence"/>
</dbReference>
<feature type="region of interest" description="Disordered" evidence="1">
    <location>
        <begin position="248"/>
        <end position="280"/>
    </location>
</feature>
<name>A0A0P7WNX5_9RHOB</name>
<dbReference type="SMART" id="SM00327">
    <property type="entry name" value="VWA"/>
    <property type="match status" value="1"/>
</dbReference>
<gene>
    <name evidence="4" type="primary">bchD</name>
    <name evidence="3" type="ORF">Ga0058931_2014</name>
    <name evidence="4" type="ORF">HLUCCA05_03305</name>
</gene>
<keyword evidence="6" id="KW-1185">Reference proteome</keyword>
<dbReference type="NCBIfam" id="NF009943">
    <property type="entry name" value="PRK13406.1"/>
    <property type="match status" value="1"/>
</dbReference>
<dbReference type="EMBL" id="LJSG01000002">
    <property type="protein sequence ID" value="KPP95707.1"/>
    <property type="molecule type" value="Genomic_DNA"/>
</dbReference>
<dbReference type="AlphaFoldDB" id="A0A0P7WNX5"/>
<reference evidence="3 6" key="2">
    <citation type="submission" date="2016-01" db="EMBL/GenBank/DDBJ databases">
        <authorList>
            <person name="Varghese N."/>
        </authorList>
    </citation>
    <scope>NUCLEOTIDE SEQUENCE [LARGE SCALE GENOMIC DNA]</scope>
    <source>
        <strain evidence="3 6">HL-91</strain>
    </source>
</reference>
<dbReference type="InterPro" id="IPR041628">
    <property type="entry name" value="ChlI/MoxR_AAA_lid"/>
</dbReference>
<evidence type="ECO:0000313" key="4">
    <source>
        <dbReference type="EMBL" id="KPP95707.1"/>
    </source>
</evidence>
<dbReference type="PANTHER" id="PTHR43473:SF2">
    <property type="entry name" value="MAGNESIUM-CHELATASE SUBUNIT CHLD, CHLOROPLASTIC"/>
    <property type="match status" value="1"/>
</dbReference>
<dbReference type="PANTHER" id="PTHR43473">
    <property type="entry name" value="MAGNESIUM-CHELATASE SUBUNIT CHLD, CHLOROPLASTIC"/>
    <property type="match status" value="1"/>
</dbReference>
<evidence type="ECO:0000256" key="1">
    <source>
        <dbReference type="SAM" id="MobiDB-lite"/>
    </source>
</evidence>
<dbReference type="RefSeq" id="WP_072247631.1">
    <property type="nucleotide sequence ID" value="NZ_FBYC01000004.1"/>
</dbReference>
<dbReference type="InterPro" id="IPR027417">
    <property type="entry name" value="P-loop_NTPase"/>
</dbReference>
<dbReference type="PROSITE" id="PS50234">
    <property type="entry name" value="VWFA"/>
    <property type="match status" value="1"/>
</dbReference>
<dbReference type="SUPFAM" id="SSF53300">
    <property type="entry name" value="vWA-like"/>
    <property type="match status" value="1"/>
</dbReference>
<sequence length="574" mass="60381">MTPFDDTSGSRRPAPPPDPWAQVGLALSLLAIDPKGLRGLWLRGRAGPVRDRILAAITPLEPRKLHPFMPEDALSGGLDLSATLALNSVQRHAGLLERDGFLTLTMAERCPPGLSVRLGQALDARPALTLIALDEAAEEGEGLPQALADRLALFLDIDAFGWSDSADLALDRARIAKAQARLAHIPLTPDALEQLTRVAHGLAIDSLRAPWLALMAARAHAAWRGGQALSEDDLKTGVALVLAQRARALPPDDAPPDDTPSPPEPPENDPEEGRDREQQEPQLPDDLLIDAAFAALPPGLLARLQAAKAARVGAGNSGAGAVRKSLARGRPIPSRPGKPGSGARVDVIATLRQAAPWQAMRRAARPDAPADRLLLMPDDIRIKRYRDRTDRVLIFVVDASGSAAVARLAEAKGAVEIMLAEAYSARDHVALVTFRGDTAELALPPTRSLVQAKRRLAGLPGGGATPLAGAMQVAFEAALQARARGMAPTLAFLTDGRGNIALDGTANRAQAAEDATTLARAIAARAIPALVIDTSLRPKPQLSDLAATMKATRIALPRADARAMATTLGAALGD</sequence>
<dbReference type="Proteomes" id="UP000050413">
    <property type="component" value="Unassembled WGS sequence"/>
</dbReference>
<feature type="region of interest" description="Disordered" evidence="1">
    <location>
        <begin position="312"/>
        <end position="343"/>
    </location>
</feature>
<evidence type="ECO:0000259" key="2">
    <source>
        <dbReference type="PROSITE" id="PS50234"/>
    </source>
</evidence>
<feature type="domain" description="VWFA" evidence="2">
    <location>
        <begin position="392"/>
        <end position="572"/>
    </location>
</feature>
<dbReference type="EMBL" id="FBYC01000004">
    <property type="protein sequence ID" value="CUX81847.1"/>
    <property type="molecule type" value="Genomic_DNA"/>
</dbReference>
<dbReference type="PATRIC" id="fig|1666912.4.peg.1817"/>
<protein>
    <submittedName>
        <fullName evidence="4">Magnesium chelatase subunit BchD</fullName>
    </submittedName>
    <submittedName>
        <fullName evidence="3">Protoporphyrin IX magnesium-chelatase</fullName>
    </submittedName>
</protein>
<dbReference type="InterPro" id="IPR036465">
    <property type="entry name" value="vWFA_dom_sf"/>
</dbReference>
<evidence type="ECO:0000313" key="3">
    <source>
        <dbReference type="EMBL" id="CUX81847.1"/>
    </source>
</evidence>
<dbReference type="Pfam" id="PF13519">
    <property type="entry name" value="VWA_2"/>
    <property type="match status" value="1"/>
</dbReference>